<keyword evidence="1" id="KW-0812">Transmembrane</keyword>
<organism evidence="2 3">
    <name type="scientific">Kouleothrix aurantiaca</name>
    <dbReference type="NCBI Taxonomy" id="186479"/>
    <lineage>
        <taxon>Bacteria</taxon>
        <taxon>Bacillati</taxon>
        <taxon>Chloroflexota</taxon>
        <taxon>Chloroflexia</taxon>
        <taxon>Chloroflexales</taxon>
        <taxon>Roseiflexineae</taxon>
        <taxon>Roseiflexaceae</taxon>
        <taxon>Kouleothrix</taxon>
    </lineage>
</organism>
<evidence type="ECO:0000313" key="2">
    <source>
        <dbReference type="EMBL" id="KPV54396.1"/>
    </source>
</evidence>
<keyword evidence="1" id="KW-0472">Membrane</keyword>
<dbReference type="AlphaFoldDB" id="A0A0P9DLK3"/>
<dbReference type="EMBL" id="LJCR01000064">
    <property type="protein sequence ID" value="KPV54396.1"/>
    <property type="molecule type" value="Genomic_DNA"/>
</dbReference>
<gene>
    <name evidence="2" type="ORF">SE17_04040</name>
</gene>
<feature type="transmembrane region" description="Helical" evidence="1">
    <location>
        <begin position="7"/>
        <end position="25"/>
    </location>
</feature>
<accession>A0A0P9DLK3</accession>
<protein>
    <submittedName>
        <fullName evidence="2">Uncharacterized protein</fullName>
    </submittedName>
</protein>
<evidence type="ECO:0000313" key="3">
    <source>
        <dbReference type="Proteomes" id="UP000050509"/>
    </source>
</evidence>
<keyword evidence="3" id="KW-1185">Reference proteome</keyword>
<evidence type="ECO:0000256" key="1">
    <source>
        <dbReference type="SAM" id="Phobius"/>
    </source>
</evidence>
<name>A0A0P9DLK3_9CHLR</name>
<keyword evidence="1" id="KW-1133">Transmembrane helix</keyword>
<dbReference type="Proteomes" id="UP000050509">
    <property type="component" value="Unassembled WGS sequence"/>
</dbReference>
<comment type="caution">
    <text evidence="2">The sequence shown here is derived from an EMBL/GenBank/DDBJ whole genome shotgun (WGS) entry which is preliminary data.</text>
</comment>
<feature type="non-terminal residue" evidence="2">
    <location>
        <position position="92"/>
    </location>
</feature>
<proteinExistence type="predicted"/>
<sequence>MYRNQRIGIIITACVLVVLATIGLLELVTPNISLLASGGYSPLFGGGGSSSGGSDLLDPALLAYDPQRGSIVDLLFEDPTEAAEPTATAYIA</sequence>
<reference evidence="2 3" key="1">
    <citation type="submission" date="2015-09" db="EMBL/GenBank/DDBJ databases">
        <title>Draft genome sequence of Kouleothrix aurantiaca JCM 19913.</title>
        <authorList>
            <person name="Hemp J."/>
        </authorList>
    </citation>
    <scope>NUCLEOTIDE SEQUENCE [LARGE SCALE GENOMIC DNA]</scope>
    <source>
        <strain evidence="2 3">COM-B</strain>
    </source>
</reference>